<accession>E6PC20</accession>
<dbReference type="PROSITE" id="PS00903">
    <property type="entry name" value="CYT_DCMP_DEAMINASES_1"/>
    <property type="match status" value="1"/>
</dbReference>
<organism evidence="12">
    <name type="scientific">mine drainage metagenome</name>
    <dbReference type="NCBI Taxonomy" id="410659"/>
    <lineage>
        <taxon>unclassified sequences</taxon>
        <taxon>metagenomes</taxon>
        <taxon>ecological metagenomes</taxon>
    </lineage>
</organism>
<evidence type="ECO:0000256" key="2">
    <source>
        <dbReference type="ARBA" id="ARBA00010669"/>
    </source>
</evidence>
<dbReference type="Gene3D" id="3.40.140.10">
    <property type="entry name" value="Cytidine Deaminase, domain 2"/>
    <property type="match status" value="1"/>
</dbReference>
<keyword evidence="8 12" id="KW-0378">Hydrolase</keyword>
<comment type="subunit">
    <text evidence="3">Homodimer.</text>
</comment>
<comment type="cofactor">
    <cofactor evidence="1">
        <name>Zn(2+)</name>
        <dbReference type="ChEBI" id="CHEBI:29105"/>
    </cofactor>
</comment>
<gene>
    <name evidence="12" type="primary">tadA</name>
    <name evidence="12" type="ORF">CARN1_1890</name>
</gene>
<dbReference type="HAMAP" id="MF_00972">
    <property type="entry name" value="tRNA_aden_deaminase"/>
    <property type="match status" value="1"/>
</dbReference>
<dbReference type="Pfam" id="PF00383">
    <property type="entry name" value="dCMP_cyt_deam_1"/>
    <property type="match status" value="1"/>
</dbReference>
<dbReference type="SUPFAM" id="SSF53927">
    <property type="entry name" value="Cytidine deaminase-like"/>
    <property type="match status" value="1"/>
</dbReference>
<evidence type="ECO:0000259" key="11">
    <source>
        <dbReference type="PROSITE" id="PS51747"/>
    </source>
</evidence>
<dbReference type="AlphaFoldDB" id="E6PC20"/>
<evidence type="ECO:0000256" key="8">
    <source>
        <dbReference type="ARBA" id="ARBA00022801"/>
    </source>
</evidence>
<keyword evidence="7" id="KW-0479">Metal-binding</keyword>
<proteinExistence type="inferred from homology"/>
<dbReference type="PANTHER" id="PTHR11079">
    <property type="entry name" value="CYTOSINE DEAMINASE FAMILY MEMBER"/>
    <property type="match status" value="1"/>
</dbReference>
<dbReference type="FunFam" id="3.40.140.10:FF:000005">
    <property type="entry name" value="tRNA-specific adenosine deaminase"/>
    <property type="match status" value="1"/>
</dbReference>
<dbReference type="InterPro" id="IPR002125">
    <property type="entry name" value="CMP_dCMP_dom"/>
</dbReference>
<dbReference type="InterPro" id="IPR028883">
    <property type="entry name" value="tRNA_aden_deaminase"/>
</dbReference>
<dbReference type="CDD" id="cd01285">
    <property type="entry name" value="nucleoside_deaminase"/>
    <property type="match status" value="1"/>
</dbReference>
<keyword evidence="9" id="KW-0862">Zinc</keyword>
<reference evidence="12" key="1">
    <citation type="submission" date="2009-10" db="EMBL/GenBank/DDBJ databases">
        <title>Diversity of trophic interactions inside an arsenic-rich microbial ecosystem.</title>
        <authorList>
            <person name="Bertin P.N."/>
            <person name="Heinrich-Salmeron A."/>
            <person name="Pelletier E."/>
            <person name="Goulhen-Chollet F."/>
            <person name="Arsene-Ploetze F."/>
            <person name="Gallien S."/>
            <person name="Calteau A."/>
            <person name="Vallenet D."/>
            <person name="Casiot C."/>
            <person name="Chane-Woon-Ming B."/>
            <person name="Giloteaux L."/>
            <person name="Barakat M."/>
            <person name="Bonnefoy V."/>
            <person name="Bruneel O."/>
            <person name="Chandler M."/>
            <person name="Cleiss J."/>
            <person name="Duran R."/>
            <person name="Elbaz-Poulichet F."/>
            <person name="Fonknechten N."/>
            <person name="Lauga B."/>
            <person name="Mornico D."/>
            <person name="Ortet P."/>
            <person name="Schaeffer C."/>
            <person name="Siguier P."/>
            <person name="Alexander Thil Smith A."/>
            <person name="Van Dorsselaer A."/>
            <person name="Weissenbach J."/>
            <person name="Medigue C."/>
            <person name="Le Paslier D."/>
        </authorList>
    </citation>
    <scope>NUCLEOTIDE SEQUENCE</scope>
</reference>
<dbReference type="InterPro" id="IPR016192">
    <property type="entry name" value="APOBEC/CMP_deaminase_Zn-bd"/>
</dbReference>
<name>E6PC20_9ZZZZ</name>
<dbReference type="PROSITE" id="PS51747">
    <property type="entry name" value="CYT_DCMP_DEAMINASES_2"/>
    <property type="match status" value="1"/>
</dbReference>
<evidence type="ECO:0000256" key="10">
    <source>
        <dbReference type="ARBA" id="ARBA00048045"/>
    </source>
</evidence>
<evidence type="ECO:0000256" key="5">
    <source>
        <dbReference type="ARBA" id="ARBA00019216"/>
    </source>
</evidence>
<dbReference type="PANTHER" id="PTHR11079:SF202">
    <property type="entry name" value="TRNA-SPECIFIC ADENOSINE DEAMINASE"/>
    <property type="match status" value="1"/>
</dbReference>
<evidence type="ECO:0000313" key="12">
    <source>
        <dbReference type="EMBL" id="CBH74003.1"/>
    </source>
</evidence>
<evidence type="ECO:0000256" key="6">
    <source>
        <dbReference type="ARBA" id="ARBA00022694"/>
    </source>
</evidence>
<comment type="similarity">
    <text evidence="2">Belongs to the cytidine and deoxycytidylate deaminase family. ADAT2 subfamily.</text>
</comment>
<dbReference type="InterPro" id="IPR016193">
    <property type="entry name" value="Cytidine_deaminase-like"/>
</dbReference>
<dbReference type="EC" id="3.5.4.33" evidence="4"/>
<evidence type="ECO:0000256" key="4">
    <source>
        <dbReference type="ARBA" id="ARBA00012740"/>
    </source>
</evidence>
<protein>
    <recommendedName>
        <fullName evidence="5">tRNA-specific adenosine deaminase 2</fullName>
        <ecNumber evidence="4">3.5.4.33</ecNumber>
    </recommendedName>
</protein>
<comment type="catalytic activity">
    <reaction evidence="10">
        <text>adenosine(34) in tRNA + H2O + H(+) = inosine(34) in tRNA + NH4(+)</text>
        <dbReference type="Rhea" id="RHEA:43168"/>
        <dbReference type="Rhea" id="RHEA-COMP:10373"/>
        <dbReference type="Rhea" id="RHEA-COMP:10374"/>
        <dbReference type="ChEBI" id="CHEBI:15377"/>
        <dbReference type="ChEBI" id="CHEBI:15378"/>
        <dbReference type="ChEBI" id="CHEBI:28938"/>
        <dbReference type="ChEBI" id="CHEBI:74411"/>
        <dbReference type="ChEBI" id="CHEBI:82852"/>
        <dbReference type="EC" id="3.5.4.33"/>
    </reaction>
</comment>
<feature type="domain" description="CMP/dCMP-type deaminase" evidence="11">
    <location>
        <begin position="1"/>
        <end position="115"/>
    </location>
</feature>
<dbReference type="GO" id="GO:0052717">
    <property type="term" value="F:tRNA-specific adenosine-34 deaminase activity"/>
    <property type="evidence" value="ECO:0007669"/>
    <property type="project" value="UniProtKB-EC"/>
</dbReference>
<keyword evidence="6" id="KW-0819">tRNA processing</keyword>
<comment type="caution">
    <text evidence="12">The sequence shown here is derived from an EMBL/GenBank/DDBJ whole genome shotgun (WGS) entry which is preliminary data.</text>
</comment>
<evidence type="ECO:0000256" key="9">
    <source>
        <dbReference type="ARBA" id="ARBA00022833"/>
    </source>
</evidence>
<sequence length="155" mass="16887">MTDIDFMRRAIELASRAEAEGEVPIGAVLCVGELVVESWNRKESQHDATAHAEMLAIAEASRRLGRWRLSDATLYVTKEPCVMCAGALIAARIGRVVYGAPDPKGGADGGAFDILRSPKTNHRPEVRAGVLEAESSEQLVAFFRGRREGNREAPR</sequence>
<evidence type="ECO:0000256" key="1">
    <source>
        <dbReference type="ARBA" id="ARBA00001947"/>
    </source>
</evidence>
<evidence type="ECO:0000256" key="3">
    <source>
        <dbReference type="ARBA" id="ARBA00011738"/>
    </source>
</evidence>
<dbReference type="GO" id="GO:0008270">
    <property type="term" value="F:zinc ion binding"/>
    <property type="evidence" value="ECO:0007669"/>
    <property type="project" value="InterPro"/>
</dbReference>
<evidence type="ECO:0000256" key="7">
    <source>
        <dbReference type="ARBA" id="ARBA00022723"/>
    </source>
</evidence>
<dbReference type="GO" id="GO:0002100">
    <property type="term" value="P:tRNA wobble adenosine to inosine editing"/>
    <property type="evidence" value="ECO:0007669"/>
    <property type="project" value="InterPro"/>
</dbReference>
<dbReference type="EMBL" id="CABL01000001">
    <property type="protein sequence ID" value="CBH74003.1"/>
    <property type="molecule type" value="Genomic_DNA"/>
</dbReference>
<dbReference type="NCBIfam" id="NF008113">
    <property type="entry name" value="PRK10860.1"/>
    <property type="match status" value="1"/>
</dbReference>